<comment type="caution">
    <text evidence="2">The sequence shown here is derived from an EMBL/GenBank/DDBJ whole genome shotgun (WGS) entry which is preliminary data.</text>
</comment>
<protein>
    <submittedName>
        <fullName evidence="2">Uncharacterized protein</fullName>
    </submittedName>
</protein>
<evidence type="ECO:0000313" key="2">
    <source>
        <dbReference type="EMBL" id="RUL83949.1"/>
    </source>
</evidence>
<dbReference type="EMBL" id="RYZH01000054">
    <property type="protein sequence ID" value="RUL83949.1"/>
    <property type="molecule type" value="Genomic_DNA"/>
</dbReference>
<accession>A0A432MEK2</accession>
<dbReference type="InterPro" id="IPR025737">
    <property type="entry name" value="FApF"/>
</dbReference>
<sequence>MRANVPNQRADGRSPTLKIAPAVVLWLCCGCATPRMPGLPAAIGPMAADGPIVRSQEPAEGVPAEPAPTAIEALPPEDREAIPPVPDPGVSAPVIPPPRPAIDAPGLQGLSPAERARLAYAPPSAGEEDEVEFPRLHDDPLKNSGIPPHERDPFLFPALMNLIHEDRWLLAENPALGLARRQRRWSVVDIRDPAPDTANFPNGPYTLPKGRAYVENSPLGLYGQSRNGGQSAIYQWDYLLRYGLTDNLEFRLFSNGITYQDGQGPRQPAQFGYAPLAFDFKMNFWEENLRYHVPALGIEVYIQTELGSPAFNAGTQPSMNLLLSQSLPFELGLEYNFGISGVRNAAGQTTYQFSAQWSLEREVVEDFDVFFHGFYNAAALPRLIRFQSVAAAEVPEVMVLGVGAIWSINDRVAAFGSYNFGLTDAAPETIALTGFAIAF</sequence>
<keyword evidence="3" id="KW-1185">Reference proteome</keyword>
<feature type="compositionally biased region" description="Basic and acidic residues" evidence="1">
    <location>
        <begin position="132"/>
        <end position="141"/>
    </location>
</feature>
<gene>
    <name evidence="2" type="ORF">TsocGM_21240</name>
</gene>
<dbReference type="OrthoDB" id="5563099at2"/>
<reference evidence="2 3" key="1">
    <citation type="submission" date="2018-12" db="EMBL/GenBank/DDBJ databases">
        <authorList>
            <person name="Toschakov S.V."/>
        </authorList>
    </citation>
    <scope>NUCLEOTIDE SEQUENCE [LARGE SCALE GENOMIC DNA]</scope>
    <source>
        <strain evidence="2 3">GM2012</strain>
    </source>
</reference>
<reference evidence="2 3" key="2">
    <citation type="submission" date="2019-01" db="EMBL/GenBank/DDBJ databases">
        <title>Tautonia sociabilis, a novel thermotolerant planctomycete of Isosphaeraceae family, isolated from a 4000 m deep subterranean habitat.</title>
        <authorList>
            <person name="Kovaleva O.L."/>
            <person name="Elcheninov A.G."/>
            <person name="Van Heerden E."/>
            <person name="Toshchakov S.V."/>
            <person name="Novikov A."/>
            <person name="Bonch-Osmolovskaya E.A."/>
            <person name="Kublanov I.V."/>
        </authorList>
    </citation>
    <scope>NUCLEOTIDE SEQUENCE [LARGE SCALE GENOMIC DNA]</scope>
    <source>
        <strain evidence="2 3">GM2012</strain>
    </source>
</reference>
<dbReference type="Proteomes" id="UP000280296">
    <property type="component" value="Unassembled WGS sequence"/>
</dbReference>
<evidence type="ECO:0000256" key="1">
    <source>
        <dbReference type="SAM" id="MobiDB-lite"/>
    </source>
</evidence>
<dbReference type="AlphaFoldDB" id="A0A432MEK2"/>
<feature type="region of interest" description="Disordered" evidence="1">
    <location>
        <begin position="121"/>
        <end position="148"/>
    </location>
</feature>
<dbReference type="RefSeq" id="WP_126727472.1">
    <property type="nucleotide sequence ID" value="NZ_RYZH01000054.1"/>
</dbReference>
<organism evidence="2 3">
    <name type="scientific">Tautonia sociabilis</name>
    <dbReference type="NCBI Taxonomy" id="2080755"/>
    <lineage>
        <taxon>Bacteria</taxon>
        <taxon>Pseudomonadati</taxon>
        <taxon>Planctomycetota</taxon>
        <taxon>Planctomycetia</taxon>
        <taxon>Isosphaerales</taxon>
        <taxon>Isosphaeraceae</taxon>
        <taxon>Tautonia</taxon>
    </lineage>
</organism>
<proteinExistence type="predicted"/>
<name>A0A432MEK2_9BACT</name>
<evidence type="ECO:0000313" key="3">
    <source>
        <dbReference type="Proteomes" id="UP000280296"/>
    </source>
</evidence>
<dbReference type="Pfam" id="PF13557">
    <property type="entry name" value="Phenol_MetA_deg"/>
    <property type="match status" value="1"/>
</dbReference>